<reference evidence="1" key="1">
    <citation type="submission" date="2022-11" db="EMBL/GenBank/DDBJ databases">
        <title>Chromosome-level genome of Pogonophryne albipinna.</title>
        <authorList>
            <person name="Jo E."/>
        </authorList>
    </citation>
    <scope>NUCLEOTIDE SEQUENCE</scope>
    <source>
        <strain evidence="1">SGF0006</strain>
        <tissue evidence="1">Muscle</tissue>
    </source>
</reference>
<dbReference type="EMBL" id="JAPTMU010000009">
    <property type="protein sequence ID" value="KAJ4937592.1"/>
    <property type="molecule type" value="Genomic_DNA"/>
</dbReference>
<keyword evidence="2" id="KW-1185">Reference proteome</keyword>
<evidence type="ECO:0000313" key="1">
    <source>
        <dbReference type="EMBL" id="KAJ4937592.1"/>
    </source>
</evidence>
<comment type="caution">
    <text evidence="1">The sequence shown here is derived from an EMBL/GenBank/DDBJ whole genome shotgun (WGS) entry which is preliminary data.</text>
</comment>
<organism evidence="1 2">
    <name type="scientific">Pogonophryne albipinna</name>
    <dbReference type="NCBI Taxonomy" id="1090488"/>
    <lineage>
        <taxon>Eukaryota</taxon>
        <taxon>Metazoa</taxon>
        <taxon>Chordata</taxon>
        <taxon>Craniata</taxon>
        <taxon>Vertebrata</taxon>
        <taxon>Euteleostomi</taxon>
        <taxon>Actinopterygii</taxon>
        <taxon>Neopterygii</taxon>
        <taxon>Teleostei</taxon>
        <taxon>Neoteleostei</taxon>
        <taxon>Acanthomorphata</taxon>
        <taxon>Eupercaria</taxon>
        <taxon>Perciformes</taxon>
        <taxon>Notothenioidei</taxon>
        <taxon>Pogonophryne</taxon>
    </lineage>
</organism>
<evidence type="ECO:0000313" key="2">
    <source>
        <dbReference type="Proteomes" id="UP001219934"/>
    </source>
</evidence>
<accession>A0AAD6FKL2</accession>
<name>A0AAD6FKL2_9TELE</name>
<protein>
    <submittedName>
        <fullName evidence="1">Uncharacterized protein</fullName>
    </submittedName>
</protein>
<proteinExistence type="predicted"/>
<dbReference type="Proteomes" id="UP001219934">
    <property type="component" value="Unassembled WGS sequence"/>
</dbReference>
<sequence length="99" mass="11191">MSSLHCRGEEAAVGKYSRNLNKGKRLQKHCEKDLITMLSDNDNTCRRAKHVGSFSQGLSITKILNNMRFSNTPENLNVSLLRVKIPLLTGDHVEEQHLC</sequence>
<dbReference type="AlphaFoldDB" id="A0AAD6FKL2"/>
<gene>
    <name evidence="1" type="ORF">JOQ06_002225</name>
</gene>